<evidence type="ECO:0000256" key="8">
    <source>
        <dbReference type="SAM" id="MobiDB-lite"/>
    </source>
</evidence>
<keyword evidence="3 7" id="KW-0479">Metal-binding</keyword>
<dbReference type="GO" id="GO:0005506">
    <property type="term" value="F:iron ion binding"/>
    <property type="evidence" value="ECO:0007669"/>
    <property type="project" value="InterPro"/>
</dbReference>
<evidence type="ECO:0000256" key="5">
    <source>
        <dbReference type="ARBA" id="ARBA00023004"/>
    </source>
</evidence>
<dbReference type="PANTHER" id="PTHR46696">
    <property type="entry name" value="P450, PUTATIVE (EUROFUNG)-RELATED"/>
    <property type="match status" value="1"/>
</dbReference>
<gene>
    <name evidence="9" type="primary">pnxO3</name>
</gene>
<proteinExistence type="inferred from homology"/>
<dbReference type="EMBL" id="AB469194">
    <property type="protein sequence ID" value="BAJ52677.1"/>
    <property type="molecule type" value="Genomic_DNA"/>
</dbReference>
<feature type="region of interest" description="Disordered" evidence="8">
    <location>
        <begin position="1"/>
        <end position="20"/>
    </location>
</feature>
<feature type="compositionally biased region" description="Polar residues" evidence="8">
    <location>
        <begin position="1"/>
        <end position="12"/>
    </location>
</feature>
<dbReference type="GO" id="GO:0016705">
    <property type="term" value="F:oxidoreductase activity, acting on paired donors, with incorporation or reduction of molecular oxygen"/>
    <property type="evidence" value="ECO:0007669"/>
    <property type="project" value="InterPro"/>
</dbReference>
<dbReference type="FunFam" id="1.10.630.10:FF:000018">
    <property type="entry name" value="Cytochrome P450 monooxygenase"/>
    <property type="match status" value="1"/>
</dbReference>
<evidence type="ECO:0000256" key="7">
    <source>
        <dbReference type="RuleBase" id="RU000461"/>
    </source>
</evidence>
<dbReference type="AlphaFoldDB" id="E5RLL3"/>
<evidence type="ECO:0000256" key="4">
    <source>
        <dbReference type="ARBA" id="ARBA00023002"/>
    </source>
</evidence>
<evidence type="ECO:0000256" key="6">
    <source>
        <dbReference type="ARBA" id="ARBA00023033"/>
    </source>
</evidence>
<evidence type="ECO:0000256" key="2">
    <source>
        <dbReference type="ARBA" id="ARBA00022617"/>
    </source>
</evidence>
<dbReference type="PANTHER" id="PTHR46696:SF1">
    <property type="entry name" value="CYTOCHROME P450 YJIB-RELATED"/>
    <property type="match status" value="1"/>
</dbReference>
<keyword evidence="6 7" id="KW-0503">Monooxygenase</keyword>
<dbReference type="InterPro" id="IPR017972">
    <property type="entry name" value="Cyt_P450_CS"/>
</dbReference>
<dbReference type="InterPro" id="IPR036396">
    <property type="entry name" value="Cyt_P450_sf"/>
</dbReference>
<evidence type="ECO:0000256" key="1">
    <source>
        <dbReference type="ARBA" id="ARBA00010617"/>
    </source>
</evidence>
<dbReference type="Pfam" id="PF00067">
    <property type="entry name" value="p450"/>
    <property type="match status" value="1"/>
</dbReference>
<comment type="similarity">
    <text evidence="1 7">Belongs to the cytochrome P450 family.</text>
</comment>
<organism evidence="9">
    <name type="scientific">Streptomyces sp. TA-0256</name>
    <dbReference type="NCBI Taxonomy" id="573242"/>
    <lineage>
        <taxon>Bacteria</taxon>
        <taxon>Bacillati</taxon>
        <taxon>Actinomycetota</taxon>
        <taxon>Actinomycetes</taxon>
        <taxon>Kitasatosporales</taxon>
        <taxon>Streptomycetaceae</taxon>
        <taxon>Streptomyces</taxon>
    </lineage>
</organism>
<dbReference type="PROSITE" id="PS00086">
    <property type="entry name" value="CYTOCHROME_P450"/>
    <property type="match status" value="1"/>
</dbReference>
<dbReference type="InterPro" id="IPR001128">
    <property type="entry name" value="Cyt_P450"/>
</dbReference>
<dbReference type="PRINTS" id="PR00359">
    <property type="entry name" value="BP450"/>
</dbReference>
<keyword evidence="2 7" id="KW-0349">Heme</keyword>
<dbReference type="InterPro" id="IPR002397">
    <property type="entry name" value="Cyt_P450_B"/>
</dbReference>
<dbReference type="SUPFAM" id="SSF48264">
    <property type="entry name" value="Cytochrome P450"/>
    <property type="match status" value="1"/>
</dbReference>
<name>E5RLL3_9ACTN</name>
<keyword evidence="4 7" id="KW-0560">Oxidoreductase</keyword>
<sequence>MRRMTMSPTSTGACPYPFKRPSALEQPQELRTIRRDPVVPVTLPSGDRALLITRYADLRSVLSDERVSRDLTRPGTARMTKDNVMFQDPHISPDPPEHTRMRRLITKAFTPRRVEELRPRTEKVVAGLLDAMEAGPRPGDLNEALAFPLTIRMTCELLGVPIEDQDRFRAWTDHFLSVSRFTGEEIGRARGELIAYVQELVAAKRAEPGDDLISAMIAVQDDDTSGLSEYELVYWTMLLLIAGYETTAGQLGSSMVMMLDRPQDMARLRDRPELVPSAVEELLRLQVMGSSLSMLRYVKEDIEVGGVLIPAGSSIIPSIESANMDPEVFPSPETFDITRADNRHVTFSTGIHFCAGAALARMELQVALDAVVRRFPGLRPAVPVEELPRNEGALIQNFLRIPVEW</sequence>
<accession>E5RLL3</accession>
<protein>
    <submittedName>
        <fullName evidence="9">Putative cytochrome P450</fullName>
    </submittedName>
</protein>
<dbReference type="PRINTS" id="PR00385">
    <property type="entry name" value="P450"/>
</dbReference>
<keyword evidence="5 7" id="KW-0408">Iron</keyword>
<evidence type="ECO:0000313" key="9">
    <source>
        <dbReference type="EMBL" id="BAJ52677.1"/>
    </source>
</evidence>
<dbReference type="GO" id="GO:0004497">
    <property type="term" value="F:monooxygenase activity"/>
    <property type="evidence" value="ECO:0007669"/>
    <property type="project" value="UniProtKB-KW"/>
</dbReference>
<reference evidence="9" key="1">
    <citation type="submission" date="2008-11" db="EMBL/GenBank/DDBJ databases">
        <title>Biosynthetic gene cluster for FD-594 in Streptomyces sp. TA-0256.</title>
        <authorList>
            <person name="Kudo F."/>
            <person name="Yonezawa T."/>
            <person name="Eguchi T."/>
        </authorList>
    </citation>
    <scope>NUCLEOTIDE SEQUENCE</scope>
    <source>
        <strain evidence="9">TA-0256</strain>
    </source>
</reference>
<dbReference type="CDD" id="cd11031">
    <property type="entry name" value="Cyp158A-like"/>
    <property type="match status" value="1"/>
</dbReference>
<dbReference type="GO" id="GO:0020037">
    <property type="term" value="F:heme binding"/>
    <property type="evidence" value="ECO:0007669"/>
    <property type="project" value="InterPro"/>
</dbReference>
<dbReference type="SMR" id="E5RLL3"/>
<dbReference type="Gene3D" id="1.10.630.10">
    <property type="entry name" value="Cytochrome P450"/>
    <property type="match status" value="1"/>
</dbReference>
<evidence type="ECO:0000256" key="3">
    <source>
        <dbReference type="ARBA" id="ARBA00022723"/>
    </source>
</evidence>